<accession>A0A7J7L478</accession>
<dbReference type="Proteomes" id="UP000541444">
    <property type="component" value="Unassembled WGS sequence"/>
</dbReference>
<proteinExistence type="predicted"/>
<organism evidence="2 3">
    <name type="scientific">Kingdonia uniflora</name>
    <dbReference type="NCBI Taxonomy" id="39325"/>
    <lineage>
        <taxon>Eukaryota</taxon>
        <taxon>Viridiplantae</taxon>
        <taxon>Streptophyta</taxon>
        <taxon>Embryophyta</taxon>
        <taxon>Tracheophyta</taxon>
        <taxon>Spermatophyta</taxon>
        <taxon>Magnoliopsida</taxon>
        <taxon>Ranunculales</taxon>
        <taxon>Circaeasteraceae</taxon>
        <taxon>Kingdonia</taxon>
    </lineage>
</organism>
<evidence type="ECO:0000259" key="1">
    <source>
        <dbReference type="Pfam" id="PF26138"/>
    </source>
</evidence>
<dbReference type="Pfam" id="PF26138">
    <property type="entry name" value="DUF8040"/>
    <property type="match status" value="1"/>
</dbReference>
<reference evidence="2 3" key="1">
    <citation type="journal article" date="2020" name="IScience">
        <title>Genome Sequencing of the Endangered Kingdonia uniflora (Circaeasteraceae, Ranunculales) Reveals Potential Mechanisms of Evolutionary Specialization.</title>
        <authorList>
            <person name="Sun Y."/>
            <person name="Deng T."/>
            <person name="Zhang A."/>
            <person name="Moore M.J."/>
            <person name="Landis J.B."/>
            <person name="Lin N."/>
            <person name="Zhang H."/>
            <person name="Zhang X."/>
            <person name="Huang J."/>
            <person name="Zhang X."/>
            <person name="Sun H."/>
            <person name="Wang H."/>
        </authorList>
    </citation>
    <scope>NUCLEOTIDE SEQUENCE [LARGE SCALE GENOMIC DNA]</scope>
    <source>
        <strain evidence="2">TB1705</strain>
        <tissue evidence="2">Leaf</tissue>
    </source>
</reference>
<comment type="caution">
    <text evidence="2">The sequence shown here is derived from an EMBL/GenBank/DDBJ whole genome shotgun (WGS) entry which is preliminary data.</text>
</comment>
<feature type="domain" description="DUF8040" evidence="1">
    <location>
        <begin position="38"/>
        <end position="109"/>
    </location>
</feature>
<dbReference type="AlphaFoldDB" id="A0A7J7L478"/>
<name>A0A7J7L478_9MAGN</name>
<sequence length="110" mass="12536">MGDYDSNEEDMIALAATTTTVVAFHYYENHISKEPCRNSKLTDKEYIAELVDGNPVWMYKNLRMDKLLKKKLCGILTIEGSLRDTRGVSVDEQVGLFLYTIGHDECSRIV</sequence>
<dbReference type="OrthoDB" id="1699974at2759"/>
<protein>
    <recommendedName>
        <fullName evidence="1">DUF8040 domain-containing protein</fullName>
    </recommendedName>
</protein>
<evidence type="ECO:0000313" key="2">
    <source>
        <dbReference type="EMBL" id="KAF6137393.1"/>
    </source>
</evidence>
<evidence type="ECO:0000313" key="3">
    <source>
        <dbReference type="Proteomes" id="UP000541444"/>
    </source>
</evidence>
<dbReference type="EMBL" id="JACGCM010002659">
    <property type="protein sequence ID" value="KAF6137393.1"/>
    <property type="molecule type" value="Genomic_DNA"/>
</dbReference>
<gene>
    <name evidence="2" type="ORF">GIB67_036430</name>
</gene>
<dbReference type="InterPro" id="IPR058353">
    <property type="entry name" value="DUF8040"/>
</dbReference>
<keyword evidence="3" id="KW-1185">Reference proteome</keyword>